<evidence type="ECO:0000259" key="6">
    <source>
        <dbReference type="PROSITE" id="PS51382"/>
    </source>
</evidence>
<evidence type="ECO:0000256" key="1">
    <source>
        <dbReference type="ARBA" id="ARBA00004128"/>
    </source>
</evidence>
<dbReference type="InterPro" id="IPR004331">
    <property type="entry name" value="SPX_dom"/>
</dbReference>
<dbReference type="PROSITE" id="PS51382">
    <property type="entry name" value="SPX"/>
    <property type="match status" value="1"/>
</dbReference>
<evidence type="ECO:0000256" key="4">
    <source>
        <dbReference type="ARBA" id="ARBA00022989"/>
    </source>
</evidence>
<dbReference type="Proteomes" id="UP000268093">
    <property type="component" value="Unassembled WGS sequence"/>
</dbReference>
<evidence type="ECO:0000256" key="2">
    <source>
        <dbReference type="ARBA" id="ARBA00022554"/>
    </source>
</evidence>
<dbReference type="InterPro" id="IPR051572">
    <property type="entry name" value="VTC_Complex_Subunit"/>
</dbReference>
<proteinExistence type="predicted"/>
<dbReference type="GO" id="GO:0006799">
    <property type="term" value="P:polyphosphate biosynthetic process"/>
    <property type="evidence" value="ECO:0007669"/>
    <property type="project" value="UniProtKB-ARBA"/>
</dbReference>
<gene>
    <name evidence="7" type="ORF">BC936DRAFT_143109</name>
</gene>
<accession>A0A433DEC7</accession>
<evidence type="ECO:0000313" key="7">
    <source>
        <dbReference type="EMBL" id="RUP49179.1"/>
    </source>
</evidence>
<dbReference type="PANTHER" id="PTHR46140:SF1">
    <property type="entry name" value="VACUOLAR TRANSPORTER CHAPERONE COMPLEX SUBUNIT 4-RELATED"/>
    <property type="match status" value="1"/>
</dbReference>
<dbReference type="AlphaFoldDB" id="A0A433DEC7"/>
<reference evidence="7 8" key="1">
    <citation type="journal article" date="2018" name="New Phytol.">
        <title>Phylogenomics of Endogonaceae and evolution of mycorrhizas within Mucoromycota.</title>
        <authorList>
            <person name="Chang Y."/>
            <person name="Desiro A."/>
            <person name="Na H."/>
            <person name="Sandor L."/>
            <person name="Lipzen A."/>
            <person name="Clum A."/>
            <person name="Barry K."/>
            <person name="Grigoriev I.V."/>
            <person name="Martin F.M."/>
            <person name="Stajich J.E."/>
            <person name="Smith M.E."/>
            <person name="Bonito G."/>
            <person name="Spatafora J.W."/>
        </authorList>
    </citation>
    <scope>NUCLEOTIDE SEQUENCE [LARGE SCALE GENOMIC DNA]</scope>
    <source>
        <strain evidence="7 8">GMNB39</strain>
    </source>
</reference>
<evidence type="ECO:0000256" key="5">
    <source>
        <dbReference type="ARBA" id="ARBA00023136"/>
    </source>
</evidence>
<dbReference type="OrthoDB" id="5588846at2759"/>
<keyword evidence="3" id="KW-0812">Transmembrane</keyword>
<evidence type="ECO:0000313" key="8">
    <source>
        <dbReference type="Proteomes" id="UP000268093"/>
    </source>
</evidence>
<dbReference type="PANTHER" id="PTHR46140">
    <property type="entry name" value="VACUOLAR TRANSPORTER CHAPERONE 1-RELATED"/>
    <property type="match status" value="1"/>
</dbReference>
<organism evidence="7 8">
    <name type="scientific">Jimgerdemannia flammicorona</name>
    <dbReference type="NCBI Taxonomy" id="994334"/>
    <lineage>
        <taxon>Eukaryota</taxon>
        <taxon>Fungi</taxon>
        <taxon>Fungi incertae sedis</taxon>
        <taxon>Mucoromycota</taxon>
        <taxon>Mucoromycotina</taxon>
        <taxon>Endogonomycetes</taxon>
        <taxon>Endogonales</taxon>
        <taxon>Endogonaceae</taxon>
        <taxon>Jimgerdemannia</taxon>
    </lineage>
</organism>
<protein>
    <recommendedName>
        <fullName evidence="6">SPX domain-containing protein</fullName>
    </recommendedName>
</protein>
<comment type="subcellular location">
    <subcellularLocation>
        <location evidence="1">Vacuole membrane</location>
        <topology evidence="1">Multi-pass membrane protein</topology>
    </subcellularLocation>
</comment>
<comment type="caution">
    <text evidence="7">The sequence shown here is derived from an EMBL/GenBank/DDBJ whole genome shotgun (WGS) entry which is preliminary data.</text>
</comment>
<keyword evidence="5" id="KW-0472">Membrane</keyword>
<keyword evidence="8" id="KW-1185">Reference proteome</keyword>
<keyword evidence="4" id="KW-1133">Transmembrane helix</keyword>
<keyword evidence="2" id="KW-0926">Vacuole</keyword>
<evidence type="ECO:0000256" key="3">
    <source>
        <dbReference type="ARBA" id="ARBA00022692"/>
    </source>
</evidence>
<dbReference type="CDD" id="cd14447">
    <property type="entry name" value="SPX"/>
    <property type="match status" value="1"/>
</dbReference>
<dbReference type="GO" id="GO:0005774">
    <property type="term" value="C:vacuolar membrane"/>
    <property type="evidence" value="ECO:0007669"/>
    <property type="project" value="UniProtKB-SubCell"/>
</dbReference>
<name>A0A433DEC7_9FUNG</name>
<dbReference type="EMBL" id="RBNI01002533">
    <property type="protein sequence ID" value="RUP49179.1"/>
    <property type="molecule type" value="Genomic_DNA"/>
</dbReference>
<sequence length="397" mass="44049">MKFAKQLSLRTIPNWEEHYVDYKGLKKYIKESQPKYAGTVFQCAIFDRQSYSSTIHTFTLPNYITTESNNDATLLASISDHFRELLVVELQKVEGHYLIRSKEGSEQLEEQNAAVSIFLCVGLGVVSSTSCPNSPVDLVSVRSGLLRFPYHVRWVTGMTTEDQVKWREQMTKLLQALEYLTGCMQGLIGIVTLTLHLSEFSQTNITAFQKILKKYDKHFRANVIFSSSAAAAAAEATVASEAAVASDPLSSTIVFDGTPQPATNGHSGRMFAHRGSVTAQGKEMWGLVTACKFARSEDDENLLFRARQVGVRRAPGMKLYRKRVPPLPPTDADALNQLHIVESDIPTVSNLDLDALPMGKISRLWVVLAKDGLSAPIKVPVIVAKVGNWRKVVGRLY</sequence>
<dbReference type="Pfam" id="PF03105">
    <property type="entry name" value="SPX"/>
    <property type="match status" value="1"/>
</dbReference>
<feature type="domain" description="SPX" evidence="6">
    <location>
        <begin position="1"/>
        <end position="229"/>
    </location>
</feature>